<dbReference type="AlphaFoldDB" id="A0A4Y2BIP7"/>
<evidence type="ECO:0000256" key="3">
    <source>
        <dbReference type="ARBA" id="ARBA00023242"/>
    </source>
</evidence>
<dbReference type="Proteomes" id="UP000499080">
    <property type="component" value="Unassembled WGS sequence"/>
</dbReference>
<dbReference type="GO" id="GO:0003677">
    <property type="term" value="F:DNA binding"/>
    <property type="evidence" value="ECO:0007669"/>
    <property type="project" value="UniProtKB-KW"/>
</dbReference>
<protein>
    <submittedName>
        <fullName evidence="5">Tigger transposable element-derived protein 4</fullName>
    </submittedName>
</protein>
<organism evidence="5 6">
    <name type="scientific">Araneus ventricosus</name>
    <name type="common">Orbweaver spider</name>
    <name type="synonym">Epeira ventricosa</name>
    <dbReference type="NCBI Taxonomy" id="182803"/>
    <lineage>
        <taxon>Eukaryota</taxon>
        <taxon>Metazoa</taxon>
        <taxon>Ecdysozoa</taxon>
        <taxon>Arthropoda</taxon>
        <taxon>Chelicerata</taxon>
        <taxon>Arachnida</taxon>
        <taxon>Araneae</taxon>
        <taxon>Araneomorphae</taxon>
        <taxon>Entelegynae</taxon>
        <taxon>Araneoidea</taxon>
        <taxon>Araneidae</taxon>
        <taxon>Araneus</taxon>
    </lineage>
</organism>
<evidence type="ECO:0000256" key="1">
    <source>
        <dbReference type="ARBA" id="ARBA00004123"/>
    </source>
</evidence>
<evidence type="ECO:0000313" key="6">
    <source>
        <dbReference type="Proteomes" id="UP000499080"/>
    </source>
</evidence>
<dbReference type="PANTHER" id="PTHR19303:SF73">
    <property type="entry name" value="PROTEIN PDC2"/>
    <property type="match status" value="1"/>
</dbReference>
<dbReference type="InterPro" id="IPR009057">
    <property type="entry name" value="Homeodomain-like_sf"/>
</dbReference>
<reference evidence="5 6" key="1">
    <citation type="journal article" date="2019" name="Sci. Rep.">
        <title>Orb-weaving spider Araneus ventricosus genome elucidates the spidroin gene catalogue.</title>
        <authorList>
            <person name="Kono N."/>
            <person name="Nakamura H."/>
            <person name="Ohtoshi R."/>
            <person name="Moran D.A.P."/>
            <person name="Shinohara A."/>
            <person name="Yoshida Y."/>
            <person name="Fujiwara M."/>
            <person name="Mori M."/>
            <person name="Tomita M."/>
            <person name="Arakawa K."/>
        </authorList>
    </citation>
    <scope>NUCLEOTIDE SEQUENCE [LARGE SCALE GENOMIC DNA]</scope>
</reference>
<accession>A0A4Y2BIP7</accession>
<sequence>MCSVESNFSVVKIVSKRKLKVLNLSDKVNLILEVEKSPHIKKKILAKKYGIPPNTLSTILKNKTIILERYASNVNPKCKRLKACAFPQIESALITWCQTHRMEHGNIPISGIMLREKAMGLAKLMGAEEFKASSGWLEKFKARYKIALTSLNGEIKDTTEDSQTVQEETLIHILKNYDADNIFSIDESVLFYKYFQSKMVSEDISASEDTQNKDKLTIVVGANASGTEKLPLVVIGKAEIQLSSEDNKSLPVDYYANKMDWMTCDLFERYIRKLDHMFHSRDRRILLFVGNCRAHFEVPDLQAIKLETLPSNPSVMLQPSDKGIVQYLKHAYQEHLARMTIVGAEKGINNCIDVLQAIQILSRKWDNDVSQTMIINSFKIQGLLTNEQIYNNGKIPSVDELSVNEQESLNVSNSNYVDESLVITSGISNVNIVGTVKTQDNESTEDICVLVKSPSDTEVAIAISTIECYLRSRSNVNEELLQHLQKISDFVSTQKRKL</sequence>
<dbReference type="Pfam" id="PF04218">
    <property type="entry name" value="CENP-B_N"/>
    <property type="match status" value="1"/>
</dbReference>
<feature type="domain" description="HTH CENPB-type" evidence="4">
    <location>
        <begin position="77"/>
        <end position="150"/>
    </location>
</feature>
<comment type="subcellular location">
    <subcellularLocation>
        <location evidence="1">Nucleus</location>
    </subcellularLocation>
</comment>
<evidence type="ECO:0000259" key="4">
    <source>
        <dbReference type="PROSITE" id="PS51253"/>
    </source>
</evidence>
<dbReference type="Gene3D" id="1.10.10.60">
    <property type="entry name" value="Homeodomain-like"/>
    <property type="match status" value="2"/>
</dbReference>
<dbReference type="InterPro" id="IPR050863">
    <property type="entry name" value="CenT-Element_Derived"/>
</dbReference>
<dbReference type="Pfam" id="PF03221">
    <property type="entry name" value="HTH_Tnp_Tc5"/>
    <property type="match status" value="1"/>
</dbReference>
<keyword evidence="2" id="KW-0238">DNA-binding</keyword>
<dbReference type="InterPro" id="IPR006600">
    <property type="entry name" value="HTH_CenpB_DNA-bd_dom"/>
</dbReference>
<evidence type="ECO:0000256" key="2">
    <source>
        <dbReference type="ARBA" id="ARBA00023125"/>
    </source>
</evidence>
<dbReference type="InterPro" id="IPR004875">
    <property type="entry name" value="DDE_SF_endonuclease_dom"/>
</dbReference>
<proteinExistence type="predicted"/>
<dbReference type="EMBL" id="BGPR01000084">
    <property type="protein sequence ID" value="GBL92142.1"/>
    <property type="molecule type" value="Genomic_DNA"/>
</dbReference>
<dbReference type="PANTHER" id="PTHR19303">
    <property type="entry name" value="TRANSPOSON"/>
    <property type="match status" value="1"/>
</dbReference>
<dbReference type="OrthoDB" id="6431622at2759"/>
<gene>
    <name evidence="5" type="primary">TIGD4_74</name>
    <name evidence="5" type="ORF">AVEN_91492_1</name>
</gene>
<keyword evidence="6" id="KW-1185">Reference proteome</keyword>
<dbReference type="PROSITE" id="PS51253">
    <property type="entry name" value="HTH_CENPB"/>
    <property type="match status" value="1"/>
</dbReference>
<dbReference type="SUPFAM" id="SSF46689">
    <property type="entry name" value="Homeodomain-like"/>
    <property type="match status" value="2"/>
</dbReference>
<name>A0A4Y2BIP7_ARAVE</name>
<dbReference type="GO" id="GO:0005634">
    <property type="term" value="C:nucleus"/>
    <property type="evidence" value="ECO:0007669"/>
    <property type="project" value="UniProtKB-SubCell"/>
</dbReference>
<dbReference type="InterPro" id="IPR007889">
    <property type="entry name" value="HTH_Psq"/>
</dbReference>
<keyword evidence="3" id="KW-0539">Nucleus</keyword>
<comment type="caution">
    <text evidence="5">The sequence shown here is derived from an EMBL/GenBank/DDBJ whole genome shotgun (WGS) entry which is preliminary data.</text>
</comment>
<dbReference type="Pfam" id="PF03184">
    <property type="entry name" value="DDE_1"/>
    <property type="match status" value="1"/>
</dbReference>
<dbReference type="SMART" id="SM00674">
    <property type="entry name" value="CENPB"/>
    <property type="match status" value="1"/>
</dbReference>
<evidence type="ECO:0000313" key="5">
    <source>
        <dbReference type="EMBL" id="GBL92142.1"/>
    </source>
</evidence>